<evidence type="ECO:0000313" key="6">
    <source>
        <dbReference type="EMBL" id="COW35573.1"/>
    </source>
</evidence>
<dbReference type="EMBL" id="CSAJ01000314">
    <property type="protein sequence ID" value="COW35573.1"/>
    <property type="molecule type" value="Genomic_DNA"/>
</dbReference>
<evidence type="ECO:0000313" key="2">
    <source>
        <dbReference type="EMBL" id="CKQ82824.1"/>
    </source>
</evidence>
<dbReference type="Proteomes" id="UP000050164">
    <property type="component" value="Unassembled WGS sequence"/>
</dbReference>
<protein>
    <submittedName>
        <fullName evidence="3">Uncharacterized protein</fullName>
    </submittedName>
</protein>
<gene>
    <name evidence="4" type="ORF">ERS007661_00345</name>
    <name evidence="5" type="ORF">ERS007679_01965</name>
    <name evidence="6" type="ORF">ERS007720_02442</name>
    <name evidence="7" type="ORF">ERS007741_03218</name>
    <name evidence="3" type="ORF">ERS027646_01660</name>
    <name evidence="2" type="ORF">ERS027659_00214</name>
</gene>
<dbReference type="Proteomes" id="UP000044938">
    <property type="component" value="Unassembled WGS sequence"/>
</dbReference>
<proteinExistence type="predicted"/>
<feature type="compositionally biased region" description="Polar residues" evidence="1">
    <location>
        <begin position="61"/>
        <end position="72"/>
    </location>
</feature>
<feature type="compositionally biased region" description="Polar residues" evidence="1">
    <location>
        <begin position="12"/>
        <end position="23"/>
    </location>
</feature>
<accession>A0A655A5T9</accession>
<dbReference type="EMBL" id="CNGE01000257">
    <property type="protein sequence ID" value="CKS32805.1"/>
    <property type="molecule type" value="Genomic_DNA"/>
</dbReference>
<evidence type="ECO:0000313" key="11">
    <source>
        <dbReference type="Proteomes" id="UP000048600"/>
    </source>
</evidence>
<dbReference type="EMBL" id="CNFT01000025">
    <property type="protein sequence ID" value="CKQ82824.1"/>
    <property type="molecule type" value="Genomic_DNA"/>
</dbReference>
<reference evidence="8 9" key="1">
    <citation type="submission" date="2015-03" db="EMBL/GenBank/DDBJ databases">
        <authorList>
            <consortium name="Pathogen Informatics"/>
        </authorList>
    </citation>
    <scope>NUCLEOTIDE SEQUENCE [LARGE SCALE GENOMIC DNA]</scope>
    <source>
        <strain evidence="3 12">Bir 172</strain>
        <strain evidence="2 13">Bir 185</strain>
        <strain evidence="4 8">D00501624</strain>
        <strain evidence="5 10">G09801536</strain>
        <strain evidence="6 9">M09401471</strain>
        <strain evidence="7 11">P00601463</strain>
    </source>
</reference>
<dbReference type="EMBL" id="CHKL01000458">
    <property type="protein sequence ID" value="COW81858.1"/>
    <property type="molecule type" value="Genomic_DNA"/>
</dbReference>
<evidence type="ECO:0000313" key="10">
    <source>
        <dbReference type="Proteomes" id="UP000045842"/>
    </source>
</evidence>
<feature type="compositionally biased region" description="Low complexity" evidence="1">
    <location>
        <begin position="41"/>
        <end position="53"/>
    </location>
</feature>
<dbReference type="EMBL" id="CSAD01000240">
    <property type="protein sequence ID" value="COV50043.1"/>
    <property type="molecule type" value="Genomic_DNA"/>
</dbReference>
<name>A0A655A5T9_MYCTX</name>
<evidence type="ECO:0000313" key="4">
    <source>
        <dbReference type="EMBL" id="CNU24612.1"/>
    </source>
</evidence>
<evidence type="ECO:0000313" key="12">
    <source>
        <dbReference type="Proteomes" id="UP000048948"/>
    </source>
</evidence>
<dbReference type="AlphaFoldDB" id="A0A655A5T9"/>
<evidence type="ECO:0000313" key="13">
    <source>
        <dbReference type="Proteomes" id="UP000050164"/>
    </source>
</evidence>
<evidence type="ECO:0000313" key="3">
    <source>
        <dbReference type="EMBL" id="CKS32805.1"/>
    </source>
</evidence>
<feature type="region of interest" description="Disordered" evidence="1">
    <location>
        <begin position="1"/>
        <end position="78"/>
    </location>
</feature>
<sequence length="93" mass="9356">MWLVNDEPSADAVSQGSAPTSAEPNAATPHCQRGRPAPGIATHTTATVAASSSPDGVRPASATQNASPKSPNQPAPTVVRIVNIAVATQGRHP</sequence>
<dbReference type="Proteomes" id="UP000045842">
    <property type="component" value="Unassembled WGS sequence"/>
</dbReference>
<organism evidence="3 12">
    <name type="scientific">Mycobacterium tuberculosis</name>
    <dbReference type="NCBI Taxonomy" id="1773"/>
    <lineage>
        <taxon>Bacteria</taxon>
        <taxon>Bacillati</taxon>
        <taxon>Actinomycetota</taxon>
        <taxon>Actinomycetes</taxon>
        <taxon>Mycobacteriales</taxon>
        <taxon>Mycobacteriaceae</taxon>
        <taxon>Mycobacterium</taxon>
        <taxon>Mycobacterium tuberculosis complex</taxon>
    </lineage>
</organism>
<dbReference type="Proteomes" id="UP000048948">
    <property type="component" value="Unassembled WGS sequence"/>
</dbReference>
<evidence type="ECO:0000313" key="9">
    <source>
        <dbReference type="Proteomes" id="UP000044938"/>
    </source>
</evidence>
<evidence type="ECO:0000256" key="1">
    <source>
        <dbReference type="SAM" id="MobiDB-lite"/>
    </source>
</evidence>
<evidence type="ECO:0000313" key="7">
    <source>
        <dbReference type="EMBL" id="COW81858.1"/>
    </source>
</evidence>
<evidence type="ECO:0000313" key="8">
    <source>
        <dbReference type="Proteomes" id="UP000039217"/>
    </source>
</evidence>
<evidence type="ECO:0000313" key="5">
    <source>
        <dbReference type="EMBL" id="COV50043.1"/>
    </source>
</evidence>
<dbReference type="EMBL" id="CQQC01000063">
    <property type="protein sequence ID" value="CNU24612.1"/>
    <property type="molecule type" value="Genomic_DNA"/>
</dbReference>
<dbReference type="Proteomes" id="UP000048600">
    <property type="component" value="Unassembled WGS sequence"/>
</dbReference>
<dbReference type="Proteomes" id="UP000039217">
    <property type="component" value="Unassembled WGS sequence"/>
</dbReference>